<dbReference type="GO" id="GO:0005198">
    <property type="term" value="F:structural molecule activity"/>
    <property type="evidence" value="ECO:0007669"/>
    <property type="project" value="InterPro"/>
</dbReference>
<keyword evidence="2" id="KW-1185">Reference proteome</keyword>
<comment type="caution">
    <text evidence="1">The sequence shown here is derived from an EMBL/GenBank/DDBJ whole genome shotgun (WGS) entry which is preliminary data.</text>
</comment>
<organism evidence="1 2">
    <name type="scientific">Pyxidicoccus fallax</name>
    <dbReference type="NCBI Taxonomy" id="394095"/>
    <lineage>
        <taxon>Bacteria</taxon>
        <taxon>Pseudomonadati</taxon>
        <taxon>Myxococcota</taxon>
        <taxon>Myxococcia</taxon>
        <taxon>Myxococcales</taxon>
        <taxon>Cystobacterineae</taxon>
        <taxon>Myxococcaceae</taxon>
        <taxon>Pyxidicoccus</taxon>
    </lineage>
</organism>
<name>A0A848LUW2_9BACT</name>
<dbReference type="PANTHER" id="PTHR38009">
    <property type="entry name" value="CONSERVED HYPOTHETICAL PHAGE TAIL PROTEIN"/>
    <property type="match status" value="1"/>
</dbReference>
<dbReference type="PANTHER" id="PTHR38009:SF1">
    <property type="entry name" value="CONSERVED HYPOTHETICAL PHAGE TAIL PROTEIN"/>
    <property type="match status" value="1"/>
</dbReference>
<dbReference type="AlphaFoldDB" id="A0A848LUW2"/>
<evidence type="ECO:0000313" key="2">
    <source>
        <dbReference type="Proteomes" id="UP000518300"/>
    </source>
</evidence>
<reference evidence="1 2" key="1">
    <citation type="submission" date="2020-04" db="EMBL/GenBank/DDBJ databases">
        <title>Draft genome of Pyxidicoccus fallax type strain.</title>
        <authorList>
            <person name="Whitworth D.E."/>
        </authorList>
    </citation>
    <scope>NUCLEOTIDE SEQUENCE [LARGE SCALE GENOMIC DNA]</scope>
    <source>
        <strain evidence="1 2">DSM 14698</strain>
    </source>
</reference>
<protein>
    <submittedName>
        <fullName evidence="1">Phage tail protein</fullName>
    </submittedName>
</protein>
<accession>A0A848LUW2</accession>
<dbReference type="InterPro" id="IPR011747">
    <property type="entry name" value="CHP02241"/>
</dbReference>
<dbReference type="RefSeq" id="WP_169351019.1">
    <property type="nucleotide sequence ID" value="NZ_JABBJJ010000358.1"/>
</dbReference>
<dbReference type="EMBL" id="JABBJJ010000358">
    <property type="protein sequence ID" value="NMO21848.1"/>
    <property type="molecule type" value="Genomic_DNA"/>
</dbReference>
<gene>
    <name evidence="1" type="ORF">HG543_44405</name>
</gene>
<dbReference type="Pfam" id="PF06841">
    <property type="entry name" value="Phage_T4_gp19"/>
    <property type="match status" value="1"/>
</dbReference>
<dbReference type="Proteomes" id="UP000518300">
    <property type="component" value="Unassembled WGS sequence"/>
</dbReference>
<proteinExistence type="predicted"/>
<dbReference type="InterPro" id="IPR010667">
    <property type="entry name" value="Phage_T4_Gp19"/>
</dbReference>
<sequence>MARFSVNSHRQDPYKNFKFRVKFGQSQEAVAGLSKMSALKKTTEAIEWREAGGPSVVRKMPGRTKFEPITLEAGLTHDRAFIEWAEQVNSPQGDGAMSLKNYRKEVTIEVLNMQGKTVMAFTLSRCWPSEFQALPEMDANANAVAIQTLKLEYEGFRMEEVAEPAET</sequence>
<dbReference type="NCBIfam" id="TIGR02241">
    <property type="entry name" value="conserved hypothetical phage tail region protein"/>
    <property type="match status" value="1"/>
</dbReference>
<evidence type="ECO:0000313" key="1">
    <source>
        <dbReference type="EMBL" id="NMO21848.1"/>
    </source>
</evidence>